<dbReference type="PANTHER" id="PTHR30348:SF4">
    <property type="entry name" value="DUF72 DOMAIN-CONTAINING PROTEIN"/>
    <property type="match status" value="1"/>
</dbReference>
<dbReference type="EMBL" id="CP018477">
    <property type="protein sequence ID" value="ASV72692.1"/>
    <property type="molecule type" value="Genomic_DNA"/>
</dbReference>
<sequence length="311" mass="35717">MFSGGPDESRGLFLTLADTTKIESSRALGDASRDASGSIFHYQAAAMGKRQSAQQNVQIDLRIGTSGWTYDDWSGKFYPEDIKGPARLEFYATQFNAVEINATFYRLPTASMVTGWNRRMPPDFHVAVKGSRRITHLKRLQDCQAELREFIGRVAPLQQLRVILWQLPPSFRPDLPCLESFFALLRDEAAAIPHVRHAMEFRHASWWDAEAEKLLRHHQIPFVAVSHPRLPDSIISTTDFLYLRFHGLGRQLYRYDYSPEELQPWVERVVAAIRTSSVRTVYAFFNNDYDAHAVENARVFRDLLAQALKEK</sequence>
<dbReference type="AlphaFoldDB" id="A0A286R9Q8"/>
<proteinExistence type="predicted"/>
<protein>
    <recommendedName>
        <fullName evidence="3">DUF72 domain-containing protein</fullName>
    </recommendedName>
</protein>
<organism evidence="1 2">
    <name type="scientific">Thermogutta terrifontis</name>
    <dbReference type="NCBI Taxonomy" id="1331910"/>
    <lineage>
        <taxon>Bacteria</taxon>
        <taxon>Pseudomonadati</taxon>
        <taxon>Planctomycetota</taxon>
        <taxon>Planctomycetia</taxon>
        <taxon>Pirellulales</taxon>
        <taxon>Thermoguttaceae</taxon>
        <taxon>Thermogutta</taxon>
    </lineage>
</organism>
<dbReference type="Gene3D" id="3.20.20.410">
    <property type="entry name" value="Protein of unknown function UPF0759"/>
    <property type="match status" value="1"/>
</dbReference>
<dbReference type="KEGG" id="ttf:THTE_0090"/>
<reference evidence="1 2" key="1">
    <citation type="journal article" name="Front. Microbiol.">
        <title>Sugar Metabolism of the First Thermophilic Planctomycete Thermogutta terrifontis: Comparative Genomic and Transcriptomic Approaches.</title>
        <authorList>
            <person name="Elcheninov A.G."/>
            <person name="Menzel P."/>
            <person name="Gudbergsdottir S.R."/>
            <person name="Slesarev A.I."/>
            <person name="Kadnikov V.V."/>
            <person name="Krogh A."/>
            <person name="Bonch-Osmolovskaya E.A."/>
            <person name="Peng X."/>
            <person name="Kublanov I.V."/>
        </authorList>
    </citation>
    <scope>NUCLEOTIDE SEQUENCE [LARGE SCALE GENOMIC DNA]</scope>
    <source>
        <strain evidence="1 2">R1</strain>
    </source>
</reference>
<evidence type="ECO:0008006" key="3">
    <source>
        <dbReference type="Google" id="ProtNLM"/>
    </source>
</evidence>
<name>A0A286R9Q8_9BACT</name>
<evidence type="ECO:0000313" key="1">
    <source>
        <dbReference type="EMBL" id="ASV72692.1"/>
    </source>
</evidence>
<dbReference type="InterPro" id="IPR036520">
    <property type="entry name" value="UPF0759_sf"/>
</dbReference>
<evidence type="ECO:0000313" key="2">
    <source>
        <dbReference type="Proteomes" id="UP000215086"/>
    </source>
</evidence>
<dbReference type="InterPro" id="IPR002763">
    <property type="entry name" value="DUF72"/>
</dbReference>
<dbReference type="Proteomes" id="UP000215086">
    <property type="component" value="Chromosome"/>
</dbReference>
<keyword evidence="2" id="KW-1185">Reference proteome</keyword>
<dbReference type="SUPFAM" id="SSF117396">
    <property type="entry name" value="TM1631-like"/>
    <property type="match status" value="1"/>
</dbReference>
<dbReference type="Pfam" id="PF01904">
    <property type="entry name" value="DUF72"/>
    <property type="match status" value="1"/>
</dbReference>
<gene>
    <name evidence="1" type="ORF">THTE_0090</name>
</gene>
<dbReference type="PANTHER" id="PTHR30348">
    <property type="entry name" value="UNCHARACTERIZED PROTEIN YECE"/>
    <property type="match status" value="1"/>
</dbReference>
<accession>A0A286R9Q8</accession>